<dbReference type="CTD" id="8231693"/>
<comment type="similarity">
    <text evidence="2">Belongs to the DAMOX/DASOX family.</text>
</comment>
<accession>E0VYW7</accession>
<evidence type="ECO:0000256" key="1">
    <source>
        <dbReference type="ARBA" id="ARBA00001974"/>
    </source>
</evidence>
<dbReference type="GO" id="GO:0019478">
    <property type="term" value="P:D-amino acid catabolic process"/>
    <property type="evidence" value="ECO:0007669"/>
    <property type="project" value="TreeGrafter"/>
</dbReference>
<gene>
    <name evidence="8" type="primary">8231693</name>
    <name evidence="7" type="ORF">Phum_PHUM521090</name>
</gene>
<dbReference type="PANTHER" id="PTHR11530:SF17">
    <property type="entry name" value="RE49860P"/>
    <property type="match status" value="1"/>
</dbReference>
<reference evidence="8" key="3">
    <citation type="submission" date="2021-02" db="UniProtKB">
        <authorList>
            <consortium name="EnsemblMetazoa"/>
        </authorList>
    </citation>
    <scope>IDENTIFICATION</scope>
    <source>
        <strain evidence="8">USDA</strain>
    </source>
</reference>
<dbReference type="eggNOG" id="KOG3923">
    <property type="taxonomic scope" value="Eukaryota"/>
</dbReference>
<protein>
    <submittedName>
        <fullName evidence="7 8">D-aspartate oxidase, putative</fullName>
        <ecNumber evidence="7">1.4.3.1</ecNumber>
    </submittedName>
</protein>
<keyword evidence="4" id="KW-0274">FAD</keyword>
<dbReference type="SUPFAM" id="SSF51971">
    <property type="entry name" value="Nucleotide-binding domain"/>
    <property type="match status" value="1"/>
</dbReference>
<evidence type="ECO:0000259" key="6">
    <source>
        <dbReference type="Pfam" id="PF01266"/>
    </source>
</evidence>
<dbReference type="GO" id="GO:0005737">
    <property type="term" value="C:cytoplasm"/>
    <property type="evidence" value="ECO:0007669"/>
    <property type="project" value="TreeGrafter"/>
</dbReference>
<dbReference type="Gene3D" id="3.40.50.720">
    <property type="entry name" value="NAD(P)-binding Rossmann-like Domain"/>
    <property type="match status" value="1"/>
</dbReference>
<dbReference type="STRING" id="121224.E0VYW7"/>
<reference evidence="7" key="1">
    <citation type="submission" date="2007-04" db="EMBL/GenBank/DDBJ databases">
        <title>Annotation of Pediculus humanus corporis strain USDA.</title>
        <authorList>
            <person name="Kirkness E."/>
            <person name="Hannick L."/>
            <person name="Hass B."/>
            <person name="Bruggner R."/>
            <person name="Lawson D."/>
            <person name="Bidwell S."/>
            <person name="Joardar V."/>
            <person name="Caler E."/>
            <person name="Walenz B."/>
            <person name="Inman J."/>
            <person name="Schobel S."/>
            <person name="Galinsky K."/>
            <person name="Amedeo P."/>
            <person name="Strausberg R."/>
        </authorList>
    </citation>
    <scope>NUCLEOTIDE SEQUENCE</scope>
    <source>
        <strain evidence="7">USDA</strain>
    </source>
</reference>
<dbReference type="EMBL" id="AAZO01006328">
    <property type="status" value="NOT_ANNOTATED_CDS"/>
    <property type="molecule type" value="Genomic_DNA"/>
</dbReference>
<dbReference type="VEuPathDB" id="VectorBase:PHUM521090"/>
<dbReference type="PANTHER" id="PTHR11530">
    <property type="entry name" value="D-AMINO ACID OXIDASE"/>
    <property type="match status" value="1"/>
</dbReference>
<dbReference type="AlphaFoldDB" id="E0VYW7"/>
<dbReference type="Proteomes" id="UP000009046">
    <property type="component" value="Unassembled WGS sequence"/>
</dbReference>
<dbReference type="EnsemblMetazoa" id="PHUM521090-RA">
    <property type="protein sequence ID" value="PHUM521090-PA"/>
    <property type="gene ID" value="PHUM521090"/>
</dbReference>
<reference evidence="7" key="2">
    <citation type="submission" date="2007-04" db="EMBL/GenBank/DDBJ databases">
        <title>The genome of the human body louse.</title>
        <authorList>
            <consortium name="The Human Body Louse Genome Consortium"/>
            <person name="Kirkness E."/>
            <person name="Walenz B."/>
            <person name="Hass B."/>
            <person name="Bruggner R."/>
            <person name="Strausberg R."/>
        </authorList>
    </citation>
    <scope>NUCLEOTIDE SEQUENCE</scope>
    <source>
        <strain evidence="7">USDA</strain>
    </source>
</reference>
<dbReference type="InterPro" id="IPR023209">
    <property type="entry name" value="DAO"/>
</dbReference>
<keyword evidence="3" id="KW-0285">Flavoprotein</keyword>
<feature type="domain" description="FAD dependent oxidoreductase" evidence="6">
    <location>
        <begin position="8"/>
        <end position="326"/>
    </location>
</feature>
<keyword evidence="9" id="KW-1185">Reference proteome</keyword>
<name>E0VYW7_PEDHC</name>
<dbReference type="GeneID" id="8231693"/>
<dbReference type="EMBL" id="DS235848">
    <property type="protein sequence ID" value="EEB18573.1"/>
    <property type="molecule type" value="Genomic_DNA"/>
</dbReference>
<dbReference type="OrthoDB" id="2015447at2759"/>
<dbReference type="GO" id="GO:0071949">
    <property type="term" value="F:FAD binding"/>
    <property type="evidence" value="ECO:0007669"/>
    <property type="project" value="InterPro"/>
</dbReference>
<keyword evidence="5 7" id="KW-0560">Oxidoreductase</keyword>
<proteinExistence type="inferred from homology"/>
<evidence type="ECO:0000256" key="4">
    <source>
        <dbReference type="ARBA" id="ARBA00022827"/>
    </source>
</evidence>
<dbReference type="HOGENOM" id="CLU_034311_0_2_1"/>
<evidence type="ECO:0000256" key="3">
    <source>
        <dbReference type="ARBA" id="ARBA00022630"/>
    </source>
</evidence>
<dbReference type="InterPro" id="IPR006076">
    <property type="entry name" value="FAD-dep_OxRdtase"/>
</dbReference>
<dbReference type="SUPFAM" id="SSF54373">
    <property type="entry name" value="FAD-linked reductases, C-terminal domain"/>
    <property type="match status" value="1"/>
</dbReference>
<evidence type="ECO:0000256" key="5">
    <source>
        <dbReference type="ARBA" id="ARBA00023002"/>
    </source>
</evidence>
<dbReference type="GO" id="GO:0008445">
    <property type="term" value="F:D-aspartate oxidase activity"/>
    <property type="evidence" value="ECO:0007669"/>
    <property type="project" value="UniProtKB-EC"/>
</dbReference>
<evidence type="ECO:0000313" key="7">
    <source>
        <dbReference type="EMBL" id="EEB18573.1"/>
    </source>
</evidence>
<dbReference type="Pfam" id="PF01266">
    <property type="entry name" value="DAO"/>
    <property type="match status" value="1"/>
</dbReference>
<dbReference type="KEGG" id="phu:Phum_PHUM521090"/>
<dbReference type="FunCoup" id="E0VYW7">
    <property type="interactions" value="297"/>
</dbReference>
<dbReference type="Gene3D" id="3.30.9.10">
    <property type="entry name" value="D-Amino Acid Oxidase, subunit A, domain 2"/>
    <property type="match status" value="1"/>
</dbReference>
<organism>
    <name type="scientific">Pediculus humanus subsp. corporis</name>
    <name type="common">Body louse</name>
    <dbReference type="NCBI Taxonomy" id="121224"/>
    <lineage>
        <taxon>Eukaryota</taxon>
        <taxon>Metazoa</taxon>
        <taxon>Ecdysozoa</taxon>
        <taxon>Arthropoda</taxon>
        <taxon>Hexapoda</taxon>
        <taxon>Insecta</taxon>
        <taxon>Pterygota</taxon>
        <taxon>Neoptera</taxon>
        <taxon>Paraneoptera</taxon>
        <taxon>Psocodea</taxon>
        <taxon>Troctomorpha</taxon>
        <taxon>Phthiraptera</taxon>
        <taxon>Anoplura</taxon>
        <taxon>Pediculidae</taxon>
        <taxon>Pediculus</taxon>
    </lineage>
</organism>
<dbReference type="EC" id="1.4.3.1" evidence="7"/>
<dbReference type="RefSeq" id="XP_002431311.1">
    <property type="nucleotide sequence ID" value="XM_002431266.1"/>
</dbReference>
<evidence type="ECO:0000313" key="9">
    <source>
        <dbReference type="Proteomes" id="UP000009046"/>
    </source>
</evidence>
<dbReference type="InParanoid" id="E0VYW7"/>
<dbReference type="OMA" id="PGMREPK"/>
<evidence type="ECO:0000256" key="2">
    <source>
        <dbReference type="ARBA" id="ARBA00006730"/>
    </source>
</evidence>
<evidence type="ECO:0000313" key="8">
    <source>
        <dbReference type="EnsemblMetazoa" id="PHUM521090-PA"/>
    </source>
</evidence>
<sequence>MSGIKFGVLGAGVVGMTTCLELQSQYPNSDIYLIADKFNEETTSDGAAGIFRPGTSFSIYPEEYTKFVIEESYCYYDEIRKKINPFVSGVSEISGYIFSSNNSSLVKNDLIDKIVPVYRSANDDELSICPGKWLYGSYFVTLLTECRKFLPWTLLRFKENGGRVIMKKINSINDLGEYKFDLIFNCSGFGAKYIFNDRKLVPIRGQVIKVKAPWLKNFFYADYDTYVIPGLENVTLGGCRHYDSYDLNINPYDSAAIWNRCVQLVPGLKNVKIEKEWVGLRPHRDPVRIQIESVKLNDKYLKCVHNYGHGGYGVTTAPGSAKLAVKLATDYFKKNSKM</sequence>
<comment type="cofactor">
    <cofactor evidence="1">
        <name>FAD</name>
        <dbReference type="ChEBI" id="CHEBI:57692"/>
    </cofactor>
</comment>